<dbReference type="GO" id="GO:0000976">
    <property type="term" value="F:transcription cis-regulatory region binding"/>
    <property type="evidence" value="ECO:0007669"/>
    <property type="project" value="TreeGrafter"/>
</dbReference>
<dbReference type="PROSITE" id="PS50977">
    <property type="entry name" value="HTH_TETR_2"/>
    <property type="match status" value="1"/>
</dbReference>
<dbReference type="Pfam" id="PF02909">
    <property type="entry name" value="TetR_C_1"/>
    <property type="match status" value="1"/>
</dbReference>
<dbReference type="GO" id="GO:0003700">
    <property type="term" value="F:DNA-binding transcription factor activity"/>
    <property type="evidence" value="ECO:0007669"/>
    <property type="project" value="TreeGrafter"/>
</dbReference>
<evidence type="ECO:0000256" key="4">
    <source>
        <dbReference type="ARBA" id="ARBA00023163"/>
    </source>
</evidence>
<dbReference type="InterPro" id="IPR001647">
    <property type="entry name" value="HTH_TetR"/>
</dbReference>
<keyword evidence="4" id="KW-0804">Transcription</keyword>
<dbReference type="AlphaFoldDB" id="A0A1G8CWM0"/>
<accession>A0A1G8CWM0</accession>
<dbReference type="InterPro" id="IPR009057">
    <property type="entry name" value="Homeodomain-like_sf"/>
</dbReference>
<feature type="DNA-binding region" description="H-T-H motif" evidence="5">
    <location>
        <begin position="38"/>
        <end position="57"/>
    </location>
</feature>
<dbReference type="SUPFAM" id="SSF46689">
    <property type="entry name" value="Homeodomain-like"/>
    <property type="match status" value="1"/>
</dbReference>
<dbReference type="InterPro" id="IPR050109">
    <property type="entry name" value="HTH-type_TetR-like_transc_reg"/>
</dbReference>
<dbReference type="PANTHER" id="PTHR30055:SF151">
    <property type="entry name" value="TRANSCRIPTIONAL REGULATORY PROTEIN"/>
    <property type="match status" value="1"/>
</dbReference>
<gene>
    <name evidence="7" type="ORF">SAMN04489720_1437</name>
</gene>
<organism evidence="7 8">
    <name type="scientific">Agrococcus jejuensis</name>
    <dbReference type="NCBI Taxonomy" id="399736"/>
    <lineage>
        <taxon>Bacteria</taxon>
        <taxon>Bacillati</taxon>
        <taxon>Actinomycetota</taxon>
        <taxon>Actinomycetes</taxon>
        <taxon>Micrococcales</taxon>
        <taxon>Microbacteriaceae</taxon>
        <taxon>Agrococcus</taxon>
    </lineage>
</organism>
<keyword evidence="2" id="KW-0805">Transcription regulation</keyword>
<protein>
    <submittedName>
        <fullName evidence="7">Regulatory protein, tetR family</fullName>
    </submittedName>
</protein>
<reference evidence="8" key="1">
    <citation type="submission" date="2016-10" db="EMBL/GenBank/DDBJ databases">
        <authorList>
            <person name="Varghese N."/>
            <person name="Submissions S."/>
        </authorList>
    </citation>
    <scope>NUCLEOTIDE SEQUENCE [LARGE SCALE GENOMIC DNA]</scope>
    <source>
        <strain evidence="8">DSM 22002</strain>
    </source>
</reference>
<evidence type="ECO:0000313" key="8">
    <source>
        <dbReference type="Proteomes" id="UP000198822"/>
    </source>
</evidence>
<name>A0A1G8CWM0_9MICO</name>
<evidence type="ECO:0000256" key="3">
    <source>
        <dbReference type="ARBA" id="ARBA00023125"/>
    </source>
</evidence>
<evidence type="ECO:0000256" key="1">
    <source>
        <dbReference type="ARBA" id="ARBA00022491"/>
    </source>
</evidence>
<dbReference type="STRING" id="399736.SAMN04489720_1437"/>
<keyword evidence="3 5" id="KW-0238">DNA-binding</keyword>
<evidence type="ECO:0000256" key="5">
    <source>
        <dbReference type="PROSITE-ProRule" id="PRU00335"/>
    </source>
</evidence>
<dbReference type="PRINTS" id="PR00400">
    <property type="entry name" value="TETREPRESSOR"/>
</dbReference>
<dbReference type="GO" id="GO:0046677">
    <property type="term" value="P:response to antibiotic"/>
    <property type="evidence" value="ECO:0007669"/>
    <property type="project" value="InterPro"/>
</dbReference>
<dbReference type="SUPFAM" id="SSF48498">
    <property type="entry name" value="Tetracyclin repressor-like, C-terminal domain"/>
    <property type="match status" value="1"/>
</dbReference>
<dbReference type="InterPro" id="IPR004111">
    <property type="entry name" value="Repressor_TetR_C"/>
</dbReference>
<evidence type="ECO:0000313" key="7">
    <source>
        <dbReference type="EMBL" id="SDH49886.1"/>
    </source>
</evidence>
<evidence type="ECO:0000256" key="2">
    <source>
        <dbReference type="ARBA" id="ARBA00023015"/>
    </source>
</evidence>
<dbReference type="Pfam" id="PF00440">
    <property type="entry name" value="TetR_N"/>
    <property type="match status" value="1"/>
</dbReference>
<proteinExistence type="predicted"/>
<feature type="domain" description="HTH tetR-type" evidence="6">
    <location>
        <begin position="15"/>
        <end position="75"/>
    </location>
</feature>
<dbReference type="GO" id="GO:0045892">
    <property type="term" value="P:negative regulation of DNA-templated transcription"/>
    <property type="evidence" value="ECO:0007669"/>
    <property type="project" value="InterPro"/>
</dbReference>
<dbReference type="InterPro" id="IPR003012">
    <property type="entry name" value="Tet_transcr_reg_TetR"/>
</dbReference>
<dbReference type="EMBL" id="LT629695">
    <property type="protein sequence ID" value="SDH49886.1"/>
    <property type="molecule type" value="Genomic_DNA"/>
</dbReference>
<sequence length="221" mass="23855">MPEVRRKVGRPTSPVLTQERIIDAAFGVLADRDADEFTMSRLAERLGVRPSALYNHVHNRQALVNLLRRSIAAEIDSSAFEDRPWDEAIEPWARSYREVFARHPQVVALLATVAMDGNETSLHLYEPIVLGFQRGGWETADIVPVIVALESFIIGSSLDVIADPENMSPGANAALAPAFSAAVRARDDADAASGVSHADRAFELGLAAMVAGLRARMAAAG</sequence>
<dbReference type="Proteomes" id="UP000198822">
    <property type="component" value="Chromosome I"/>
</dbReference>
<evidence type="ECO:0000259" key="6">
    <source>
        <dbReference type="PROSITE" id="PS50977"/>
    </source>
</evidence>
<dbReference type="PANTHER" id="PTHR30055">
    <property type="entry name" value="HTH-TYPE TRANSCRIPTIONAL REGULATOR RUTR"/>
    <property type="match status" value="1"/>
</dbReference>
<keyword evidence="8" id="KW-1185">Reference proteome</keyword>
<keyword evidence="1" id="KW-0678">Repressor</keyword>
<dbReference type="Gene3D" id="1.10.357.10">
    <property type="entry name" value="Tetracycline Repressor, domain 2"/>
    <property type="match status" value="1"/>
</dbReference>
<dbReference type="InterPro" id="IPR036271">
    <property type="entry name" value="Tet_transcr_reg_TetR-rel_C_sf"/>
</dbReference>